<dbReference type="SMART" id="SM00984">
    <property type="entry name" value="UDPG_MGDP_dh_C"/>
    <property type="match status" value="1"/>
</dbReference>
<evidence type="ECO:0000256" key="2">
    <source>
        <dbReference type="ARBA" id="ARBA00023027"/>
    </source>
</evidence>
<dbReference type="InterPro" id="IPR001732">
    <property type="entry name" value="UDP-Glc/GDP-Man_DH_N"/>
</dbReference>
<comment type="similarity">
    <text evidence="3">Belongs to the UDP-glucose/GDP-mannose dehydrogenase family.</text>
</comment>
<proteinExistence type="inferred from homology"/>
<dbReference type="Pfam" id="PF00984">
    <property type="entry name" value="UDPG_MGDP_dh"/>
    <property type="match status" value="1"/>
</dbReference>
<evidence type="ECO:0000259" key="4">
    <source>
        <dbReference type="SMART" id="SM00984"/>
    </source>
</evidence>
<keyword evidence="6" id="KW-1185">Reference proteome</keyword>
<reference evidence="5" key="1">
    <citation type="journal article" date="2022" name="Int. J. Syst. Evol. Microbiol.">
        <title>Granulimonas faecalis gen. nov., sp. nov., and Leptogranulimonas caecicola gen. nov., sp. nov., novel lactate-producing Atopobiaceae bacteria isolated from mouse intestines, and an emended description of the family Atopobiaceae.</title>
        <authorList>
            <person name="Morinaga K."/>
            <person name="Kusada H."/>
            <person name="Sakamoto S."/>
            <person name="Murakami T."/>
            <person name="Toyoda A."/>
            <person name="Mori H."/>
            <person name="Meng X.Y."/>
            <person name="Takashino M."/>
            <person name="Murotomi K."/>
            <person name="Tamaki H."/>
        </authorList>
    </citation>
    <scope>NUCLEOTIDE SEQUENCE</scope>
    <source>
        <strain evidence="5">OPF53</strain>
    </source>
</reference>
<dbReference type="PANTHER" id="PTHR43491:SF1">
    <property type="entry name" value="UDP-N-ACETYL-D-MANNOSAMINE DEHYDROGENASE"/>
    <property type="match status" value="1"/>
</dbReference>
<dbReference type="GO" id="GO:0016616">
    <property type="term" value="F:oxidoreductase activity, acting on the CH-OH group of donors, NAD or NADP as acceptor"/>
    <property type="evidence" value="ECO:0007669"/>
    <property type="project" value="InterPro"/>
</dbReference>
<dbReference type="NCBIfam" id="TIGR03026">
    <property type="entry name" value="NDP-sugDHase"/>
    <property type="match status" value="1"/>
</dbReference>
<evidence type="ECO:0000256" key="1">
    <source>
        <dbReference type="ARBA" id="ARBA00023002"/>
    </source>
</evidence>
<keyword evidence="1" id="KW-0560">Oxidoreductase</keyword>
<dbReference type="InterPro" id="IPR036220">
    <property type="entry name" value="UDP-Glc/GDP-Man_DH_C_sf"/>
</dbReference>
<dbReference type="Pfam" id="PF03721">
    <property type="entry name" value="UDPG_MGDP_dh_N"/>
    <property type="match status" value="1"/>
</dbReference>
<dbReference type="EMBL" id="BQKC01000001">
    <property type="protein sequence ID" value="GJM55063.1"/>
    <property type="molecule type" value="Genomic_DNA"/>
</dbReference>
<dbReference type="RefSeq" id="WP_265590682.1">
    <property type="nucleotide sequence ID" value="NZ_BQKC01000001.1"/>
</dbReference>
<dbReference type="InterPro" id="IPR008927">
    <property type="entry name" value="6-PGluconate_DH-like_C_sf"/>
</dbReference>
<evidence type="ECO:0000313" key="5">
    <source>
        <dbReference type="EMBL" id="GJM55063.1"/>
    </source>
</evidence>
<dbReference type="InterPro" id="IPR014027">
    <property type="entry name" value="UDP-Glc/GDP-Man_DH_C"/>
</dbReference>
<dbReference type="PANTHER" id="PTHR43491">
    <property type="entry name" value="UDP-N-ACETYL-D-MANNOSAMINE DEHYDROGENASE"/>
    <property type="match status" value="1"/>
</dbReference>
<dbReference type="InterPro" id="IPR014026">
    <property type="entry name" value="UDP-Glc/GDP-Man_DH_dimer"/>
</dbReference>
<gene>
    <name evidence="5" type="ORF">ATOP_07180</name>
</gene>
<dbReference type="PIRSF" id="PIRSF500136">
    <property type="entry name" value="UDP_ManNAc_DH"/>
    <property type="match status" value="1"/>
</dbReference>
<dbReference type="GO" id="GO:0016628">
    <property type="term" value="F:oxidoreductase activity, acting on the CH-CH group of donors, NAD or NADP as acceptor"/>
    <property type="evidence" value="ECO:0007669"/>
    <property type="project" value="InterPro"/>
</dbReference>
<feature type="domain" description="UDP-glucose/GDP-mannose dehydrogenase C-terminal" evidence="4">
    <location>
        <begin position="305"/>
        <end position="398"/>
    </location>
</feature>
<dbReference type="InterPro" id="IPR017476">
    <property type="entry name" value="UDP-Glc/GDP-Man"/>
</dbReference>
<dbReference type="SUPFAM" id="SSF48179">
    <property type="entry name" value="6-phosphogluconate dehydrogenase C-terminal domain-like"/>
    <property type="match status" value="1"/>
</dbReference>
<sequence>MVNVIGLGYIGLPTALMMAAHGVEVVGTDYDEGLVATLNAGRTTFKEDGLDDLFAEAVTKGVRFTTEYQKCDTYIVSVPTPYDKVSKKIDPAFVVSACRSVLDVAPVGAVLVIESTVSPNTVDRFVRPLLDETGRQDVSLAHAPERIIPGNMVFELLHNNRTVGADDPAIGKRVAELYSSFCQGEVSVTDIRTAEMTKVVENTFRAVNIAFSNELARICRVGGMDVAEVVRIANKHPRVNILQPGPGVGGHCIPVDPWFLVGDFPETARLTRMALETNASMPEYVLRRAFDVMQEKGIEDVSHVGVYGLTYKEDVDDVRESPTLQMLESMERHLCGSPLRVYDPWIERDVVPNQVHSMEDFLDGLDIVIVMVGHSEVRGRPEAFHGRVLVDPRDVMGDGENVYKL</sequence>
<comment type="caution">
    <text evidence="5">The sequence shown here is derived from an EMBL/GenBank/DDBJ whole genome shotgun (WGS) entry which is preliminary data.</text>
</comment>
<protein>
    <submittedName>
        <fullName evidence="5">UDP-N-acetyl-D-mannosaminuronic acid dehydrogenase</fullName>
    </submittedName>
</protein>
<keyword evidence="2" id="KW-0520">NAD</keyword>
<dbReference type="Pfam" id="PF03720">
    <property type="entry name" value="UDPG_MGDP_dh_C"/>
    <property type="match status" value="1"/>
</dbReference>
<dbReference type="GO" id="GO:0051287">
    <property type="term" value="F:NAD binding"/>
    <property type="evidence" value="ECO:0007669"/>
    <property type="project" value="InterPro"/>
</dbReference>
<name>A0AAV5B2J3_9ACTN</name>
<evidence type="ECO:0000256" key="3">
    <source>
        <dbReference type="PIRNR" id="PIRNR000124"/>
    </source>
</evidence>
<dbReference type="PIRSF" id="PIRSF000124">
    <property type="entry name" value="UDPglc_GDPman_dh"/>
    <property type="match status" value="1"/>
</dbReference>
<accession>A0AAV5B2J3</accession>
<dbReference type="SUPFAM" id="SSF51735">
    <property type="entry name" value="NAD(P)-binding Rossmann-fold domains"/>
    <property type="match status" value="1"/>
</dbReference>
<dbReference type="GO" id="GO:0000271">
    <property type="term" value="P:polysaccharide biosynthetic process"/>
    <property type="evidence" value="ECO:0007669"/>
    <property type="project" value="InterPro"/>
</dbReference>
<organism evidence="5 6">
    <name type="scientific">Granulimonas faecalis</name>
    <dbReference type="NCBI Taxonomy" id="2894155"/>
    <lineage>
        <taxon>Bacteria</taxon>
        <taxon>Bacillati</taxon>
        <taxon>Actinomycetota</taxon>
        <taxon>Coriobacteriia</taxon>
        <taxon>Coriobacteriales</taxon>
        <taxon>Kribbibacteriaceae</taxon>
        <taxon>Granulimonas</taxon>
    </lineage>
</organism>
<dbReference type="InterPro" id="IPR036291">
    <property type="entry name" value="NAD(P)-bd_dom_sf"/>
</dbReference>
<dbReference type="SUPFAM" id="SSF52413">
    <property type="entry name" value="UDP-glucose/GDP-mannose dehydrogenase C-terminal domain"/>
    <property type="match status" value="1"/>
</dbReference>
<dbReference type="InterPro" id="IPR028359">
    <property type="entry name" value="UDP_ManNAc/GlcNAc_DH"/>
</dbReference>
<dbReference type="Gene3D" id="3.40.50.720">
    <property type="entry name" value="NAD(P)-binding Rossmann-like Domain"/>
    <property type="match status" value="2"/>
</dbReference>
<dbReference type="Gene3D" id="1.20.5.100">
    <property type="entry name" value="Cytochrome c1, transmembrane anchor, C-terminal"/>
    <property type="match status" value="1"/>
</dbReference>
<dbReference type="Proteomes" id="UP001055025">
    <property type="component" value="Unassembled WGS sequence"/>
</dbReference>
<evidence type="ECO:0000313" key="6">
    <source>
        <dbReference type="Proteomes" id="UP001055025"/>
    </source>
</evidence>
<dbReference type="AlphaFoldDB" id="A0AAV5B2J3"/>